<comment type="caution">
    <text evidence="1">The sequence shown here is derived from an EMBL/GenBank/DDBJ whole genome shotgun (WGS) entry which is preliminary data.</text>
</comment>
<evidence type="ECO:0000313" key="3">
    <source>
        <dbReference type="Proteomes" id="UP000553632"/>
    </source>
</evidence>
<dbReference type="EMBL" id="JABANO010014840">
    <property type="protein sequence ID" value="KAF4737901.1"/>
    <property type="molecule type" value="Genomic_DNA"/>
</dbReference>
<protein>
    <submittedName>
        <fullName evidence="1">Uncharacterized protein</fullName>
    </submittedName>
</protein>
<proteinExistence type="predicted"/>
<organism evidence="1 3">
    <name type="scientific">Perkinsus olseni</name>
    <name type="common">Perkinsus atlanticus</name>
    <dbReference type="NCBI Taxonomy" id="32597"/>
    <lineage>
        <taxon>Eukaryota</taxon>
        <taxon>Sar</taxon>
        <taxon>Alveolata</taxon>
        <taxon>Perkinsozoa</taxon>
        <taxon>Perkinsea</taxon>
        <taxon>Perkinsida</taxon>
        <taxon>Perkinsidae</taxon>
        <taxon>Perkinsus</taxon>
    </lineage>
</organism>
<name>A0A7J6SYR1_PEROL</name>
<evidence type="ECO:0000313" key="4">
    <source>
        <dbReference type="Proteomes" id="UP000574390"/>
    </source>
</evidence>
<gene>
    <name evidence="2" type="ORF">FOZ62_001556</name>
    <name evidence="1" type="ORF">FOZ63_027412</name>
</gene>
<evidence type="ECO:0000313" key="1">
    <source>
        <dbReference type="EMBL" id="KAF4737901.1"/>
    </source>
</evidence>
<dbReference type="Proteomes" id="UP000574390">
    <property type="component" value="Unassembled WGS sequence"/>
</dbReference>
<dbReference type="Proteomes" id="UP000553632">
    <property type="component" value="Unassembled WGS sequence"/>
</dbReference>
<dbReference type="AlphaFoldDB" id="A0A7J6SYR1"/>
<dbReference type="EMBL" id="JABANM010004751">
    <property type="protein sequence ID" value="KAF4748755.1"/>
    <property type="molecule type" value="Genomic_DNA"/>
</dbReference>
<accession>A0A7J6SYR1</accession>
<reference evidence="3 4" key="1">
    <citation type="submission" date="2020-04" db="EMBL/GenBank/DDBJ databases">
        <title>Perkinsus olseni comparative genomics.</title>
        <authorList>
            <person name="Bogema D.R."/>
        </authorList>
    </citation>
    <scope>NUCLEOTIDE SEQUENCE [LARGE SCALE GENOMIC DNA]</scope>
    <source>
        <strain evidence="2">ATCC PRA-205</strain>
        <strain evidence="1 3">ATCC PRA-207</strain>
    </source>
</reference>
<evidence type="ECO:0000313" key="2">
    <source>
        <dbReference type="EMBL" id="KAF4748755.1"/>
    </source>
</evidence>
<keyword evidence="3" id="KW-1185">Reference proteome</keyword>
<sequence>MAHDGRKRQACSFCGLWLTAVIRDPSTGELLEPHQRYSRLDNKLVWYCPVAMNMSKSELLLLRSLQEERRKAVQDRACTSSVHEKWQAPTTFSILRYMHFICNEAPNADS</sequence>